<keyword evidence="1" id="KW-0805">Transcription regulation</keyword>
<name>A0A7J7GL30_CAMSI</name>
<comment type="caution">
    <text evidence="4">The sequence shown here is derived from an EMBL/GenBank/DDBJ whole genome shotgun (WGS) entry which is preliminary data.</text>
</comment>
<evidence type="ECO:0000256" key="1">
    <source>
        <dbReference type="ARBA" id="ARBA00023015"/>
    </source>
</evidence>
<dbReference type="PANTHER" id="PTHR31636">
    <property type="entry name" value="OSJNBA0084A10.13 PROTEIN-RELATED"/>
    <property type="match status" value="1"/>
</dbReference>
<dbReference type="PROSITE" id="PS50985">
    <property type="entry name" value="GRAS"/>
    <property type="match status" value="1"/>
</dbReference>
<evidence type="ECO:0000313" key="5">
    <source>
        <dbReference type="Proteomes" id="UP000593564"/>
    </source>
</evidence>
<reference evidence="4 5" key="2">
    <citation type="submission" date="2020-07" db="EMBL/GenBank/DDBJ databases">
        <title>Genome assembly of wild tea tree DASZ reveals pedigree and selection history of tea varieties.</title>
        <authorList>
            <person name="Zhang W."/>
        </authorList>
    </citation>
    <scope>NUCLEOTIDE SEQUENCE [LARGE SCALE GENOMIC DNA]</scope>
    <source>
        <strain evidence="5">cv. G240</strain>
        <tissue evidence="4">Leaf</tissue>
    </source>
</reference>
<dbReference type="EMBL" id="JACBKZ010000009">
    <property type="protein sequence ID" value="KAF5941529.1"/>
    <property type="molecule type" value="Genomic_DNA"/>
</dbReference>
<keyword evidence="5" id="KW-1185">Reference proteome</keyword>
<reference evidence="5" key="1">
    <citation type="journal article" date="2020" name="Nat. Commun.">
        <title>Genome assembly of wild tea tree DASZ reveals pedigree and selection history of tea varieties.</title>
        <authorList>
            <person name="Zhang W."/>
            <person name="Zhang Y."/>
            <person name="Qiu H."/>
            <person name="Guo Y."/>
            <person name="Wan H."/>
            <person name="Zhang X."/>
            <person name="Scossa F."/>
            <person name="Alseekh S."/>
            <person name="Zhang Q."/>
            <person name="Wang P."/>
            <person name="Xu L."/>
            <person name="Schmidt M.H."/>
            <person name="Jia X."/>
            <person name="Li D."/>
            <person name="Zhu A."/>
            <person name="Guo F."/>
            <person name="Chen W."/>
            <person name="Ni D."/>
            <person name="Usadel B."/>
            <person name="Fernie A.R."/>
            <person name="Wen W."/>
        </authorList>
    </citation>
    <scope>NUCLEOTIDE SEQUENCE [LARGE SCALE GENOMIC DNA]</scope>
    <source>
        <strain evidence="5">cv. G240</strain>
    </source>
</reference>
<proteinExistence type="inferred from homology"/>
<sequence>MVTGNPVERIVCYFAEALRERINHETRKTSRDRQEGCKTERQLCVEEAAKDPQPAVLAWQQELPFVQVAEFTGIQAILDSVASAKRVHFIHFGIRSGINDRVLMQALAVRHECPLELLKITAVATTSEQALE</sequence>
<dbReference type="InterPro" id="IPR005202">
    <property type="entry name" value="TF_GRAS"/>
</dbReference>
<protein>
    <submittedName>
        <fullName evidence="4">Uncharacterized protein</fullName>
    </submittedName>
</protein>
<dbReference type="Proteomes" id="UP000593564">
    <property type="component" value="Unassembled WGS sequence"/>
</dbReference>
<evidence type="ECO:0000256" key="2">
    <source>
        <dbReference type="ARBA" id="ARBA00023163"/>
    </source>
</evidence>
<organism evidence="4 5">
    <name type="scientific">Camellia sinensis</name>
    <name type="common">Tea plant</name>
    <name type="synonym">Thea sinensis</name>
    <dbReference type="NCBI Taxonomy" id="4442"/>
    <lineage>
        <taxon>Eukaryota</taxon>
        <taxon>Viridiplantae</taxon>
        <taxon>Streptophyta</taxon>
        <taxon>Embryophyta</taxon>
        <taxon>Tracheophyta</taxon>
        <taxon>Spermatophyta</taxon>
        <taxon>Magnoliopsida</taxon>
        <taxon>eudicotyledons</taxon>
        <taxon>Gunneridae</taxon>
        <taxon>Pentapetalae</taxon>
        <taxon>asterids</taxon>
        <taxon>Ericales</taxon>
        <taxon>Theaceae</taxon>
        <taxon>Camellia</taxon>
    </lineage>
</organism>
<comment type="caution">
    <text evidence="3">Lacks conserved residue(s) required for the propagation of feature annotation.</text>
</comment>
<evidence type="ECO:0000256" key="3">
    <source>
        <dbReference type="PROSITE-ProRule" id="PRU01191"/>
    </source>
</evidence>
<keyword evidence="2" id="KW-0804">Transcription</keyword>
<accession>A0A7J7GL30</accession>
<comment type="similarity">
    <text evidence="3">Belongs to the GRAS family.</text>
</comment>
<dbReference type="Pfam" id="PF03514">
    <property type="entry name" value="GRAS"/>
    <property type="match status" value="1"/>
</dbReference>
<gene>
    <name evidence="4" type="ORF">HYC85_019171</name>
</gene>
<dbReference type="AlphaFoldDB" id="A0A7J7GL30"/>
<evidence type="ECO:0000313" key="4">
    <source>
        <dbReference type="EMBL" id="KAF5941529.1"/>
    </source>
</evidence>